<evidence type="ECO:0000313" key="6">
    <source>
        <dbReference type="EMBL" id="KFE66549.1"/>
    </source>
</evidence>
<dbReference type="CDD" id="cd16433">
    <property type="entry name" value="CheB"/>
    <property type="match status" value="1"/>
</dbReference>
<feature type="domain" description="CheB-type methylesterase" evidence="5">
    <location>
        <begin position="9"/>
        <end position="200"/>
    </location>
</feature>
<dbReference type="PANTHER" id="PTHR42872:SF6">
    <property type="entry name" value="PROTEIN-GLUTAMATE METHYLESTERASE_PROTEIN-GLUTAMINE GLUTAMINASE"/>
    <property type="match status" value="1"/>
</dbReference>
<gene>
    <name evidence="6" type="ORF">DB31_1022</name>
</gene>
<dbReference type="PIRSF" id="PIRSF036461">
    <property type="entry name" value="Chmtx_methlestr"/>
    <property type="match status" value="1"/>
</dbReference>
<dbReference type="SUPFAM" id="SSF52738">
    <property type="entry name" value="Methylesterase CheB, C-terminal domain"/>
    <property type="match status" value="1"/>
</dbReference>
<organism evidence="6 7">
    <name type="scientific">Hyalangium minutum</name>
    <dbReference type="NCBI Taxonomy" id="394096"/>
    <lineage>
        <taxon>Bacteria</taxon>
        <taxon>Pseudomonadati</taxon>
        <taxon>Myxococcota</taxon>
        <taxon>Myxococcia</taxon>
        <taxon>Myxococcales</taxon>
        <taxon>Cystobacterineae</taxon>
        <taxon>Archangiaceae</taxon>
        <taxon>Hyalangium</taxon>
    </lineage>
</organism>
<feature type="active site" evidence="4">
    <location>
        <position position="49"/>
    </location>
</feature>
<evidence type="ECO:0000256" key="1">
    <source>
        <dbReference type="ARBA" id="ARBA00022801"/>
    </source>
</evidence>
<keyword evidence="7" id="KW-1185">Reference proteome</keyword>
<comment type="caution">
    <text evidence="6">The sequence shown here is derived from an EMBL/GenBank/DDBJ whole genome shotgun (WGS) entry which is preliminary data.</text>
</comment>
<dbReference type="InterPro" id="IPR011247">
    <property type="entry name" value="Chemotax_prot-Glu_Me-esterase"/>
</dbReference>
<dbReference type="Gene3D" id="3.40.50.180">
    <property type="entry name" value="Methylesterase CheB, C-terminal domain"/>
    <property type="match status" value="1"/>
</dbReference>
<dbReference type="RefSeq" id="WP_044192455.1">
    <property type="nucleotide sequence ID" value="NZ_JMCB01000010.1"/>
</dbReference>
<dbReference type="GO" id="GO:0005737">
    <property type="term" value="C:cytoplasm"/>
    <property type="evidence" value="ECO:0007669"/>
    <property type="project" value="InterPro"/>
</dbReference>
<dbReference type="PROSITE" id="PS50122">
    <property type="entry name" value="CHEB"/>
    <property type="match status" value="1"/>
</dbReference>
<evidence type="ECO:0000313" key="7">
    <source>
        <dbReference type="Proteomes" id="UP000028725"/>
    </source>
</evidence>
<protein>
    <recommendedName>
        <fullName evidence="2">protein-glutamate methylesterase</fullName>
        <ecNumber evidence="2">3.1.1.61</ecNumber>
    </recommendedName>
</protein>
<proteinExistence type="predicted"/>
<reference evidence="6 7" key="1">
    <citation type="submission" date="2014-04" db="EMBL/GenBank/DDBJ databases">
        <title>Genome assembly of Hyalangium minutum DSM 14724.</title>
        <authorList>
            <person name="Sharma G."/>
            <person name="Subramanian S."/>
        </authorList>
    </citation>
    <scope>NUCLEOTIDE SEQUENCE [LARGE SCALE GENOMIC DNA]</scope>
    <source>
        <strain evidence="6 7">DSM 14724</strain>
    </source>
</reference>
<dbReference type="Pfam" id="PF01339">
    <property type="entry name" value="CheB_methylest"/>
    <property type="match status" value="1"/>
</dbReference>
<dbReference type="AlphaFoldDB" id="A0A085WFT6"/>
<dbReference type="GO" id="GO:0008984">
    <property type="term" value="F:protein-glutamate methylesterase activity"/>
    <property type="evidence" value="ECO:0007669"/>
    <property type="project" value="UniProtKB-EC"/>
</dbReference>
<evidence type="ECO:0000256" key="4">
    <source>
        <dbReference type="PROSITE-ProRule" id="PRU00050"/>
    </source>
</evidence>
<dbReference type="EC" id="3.1.1.61" evidence="2"/>
<dbReference type="GO" id="GO:0000156">
    <property type="term" value="F:phosphorelay response regulator activity"/>
    <property type="evidence" value="ECO:0007669"/>
    <property type="project" value="InterPro"/>
</dbReference>
<accession>A0A085WFT6</accession>
<feature type="active site" evidence="4">
    <location>
        <position position="142"/>
    </location>
</feature>
<evidence type="ECO:0000259" key="5">
    <source>
        <dbReference type="PROSITE" id="PS50122"/>
    </source>
</evidence>
<feature type="active site" evidence="4">
    <location>
        <position position="22"/>
    </location>
</feature>
<dbReference type="InterPro" id="IPR035909">
    <property type="entry name" value="CheB_C"/>
</dbReference>
<keyword evidence="4" id="KW-0145">Chemotaxis</keyword>
<comment type="catalytic activity">
    <reaction evidence="3">
        <text>[protein]-L-glutamate 5-O-methyl ester + H2O = L-glutamyl-[protein] + methanol + H(+)</text>
        <dbReference type="Rhea" id="RHEA:23236"/>
        <dbReference type="Rhea" id="RHEA-COMP:10208"/>
        <dbReference type="Rhea" id="RHEA-COMP:10311"/>
        <dbReference type="ChEBI" id="CHEBI:15377"/>
        <dbReference type="ChEBI" id="CHEBI:15378"/>
        <dbReference type="ChEBI" id="CHEBI:17790"/>
        <dbReference type="ChEBI" id="CHEBI:29973"/>
        <dbReference type="ChEBI" id="CHEBI:82795"/>
        <dbReference type="EC" id="3.1.1.61"/>
    </reaction>
</comment>
<evidence type="ECO:0000256" key="2">
    <source>
        <dbReference type="ARBA" id="ARBA00039140"/>
    </source>
</evidence>
<dbReference type="STRING" id="394096.DB31_1022"/>
<dbReference type="InterPro" id="IPR000673">
    <property type="entry name" value="Sig_transdc_resp-reg_Me-estase"/>
</dbReference>
<dbReference type="PATRIC" id="fig|394096.3.peg.5366"/>
<dbReference type="OrthoDB" id="9791760at2"/>
<name>A0A085WFT6_9BACT</name>
<evidence type="ECO:0000256" key="3">
    <source>
        <dbReference type="ARBA" id="ARBA00048267"/>
    </source>
</evidence>
<dbReference type="PANTHER" id="PTHR42872">
    <property type="entry name" value="PROTEIN-GLUTAMATE METHYLESTERASE/PROTEIN-GLUTAMINE GLUTAMINASE"/>
    <property type="match status" value="1"/>
</dbReference>
<dbReference type="Proteomes" id="UP000028725">
    <property type="component" value="Unassembled WGS sequence"/>
</dbReference>
<sequence length="343" mass="37213">MARAKFKEPRTGGSATVVVGVSSGGMDALTRLVAQLPESFPAPMFVVQHMSADTTGDALVHAINKHGKLVCTHAQDGEKFVGGHIYLAPSDHHLMIGKGKILVTKGARENRSRPAIDPLFRSAAVAYGNRVIGVLLTGYLDDGTAGLTAIRRCGGTCVVQDPQDAAYPDMPQNALNRVKVDYCLPLAEMGALLSKLVQRKFGGRKPVPRDIAIEAKIAERVLSDVRSVDALGKQVPFNCPGCGGVLWKVEKDKSLRYRCHTGHAYTAPVLLAEQTAKVEETLWVALRMFEERRNLLLSMHTSLDGPGYRSASERAKESEVHIKRIRAILNSGDKATDDDVSEH</sequence>
<dbReference type="EMBL" id="JMCB01000010">
    <property type="protein sequence ID" value="KFE66549.1"/>
    <property type="molecule type" value="Genomic_DNA"/>
</dbReference>
<keyword evidence="1 4" id="KW-0378">Hydrolase</keyword>
<dbReference type="GO" id="GO:0006935">
    <property type="term" value="P:chemotaxis"/>
    <property type="evidence" value="ECO:0007669"/>
    <property type="project" value="UniProtKB-UniRule"/>
</dbReference>